<name>D8UI77_VOLCA</name>
<dbReference type="KEGG" id="vcn:VOLCADRAFT_108095"/>
<dbReference type="GO" id="GO:0003676">
    <property type="term" value="F:nucleic acid binding"/>
    <property type="evidence" value="ECO:0007669"/>
    <property type="project" value="InterPro"/>
</dbReference>
<evidence type="ECO:0008006" key="4">
    <source>
        <dbReference type="Google" id="ProtNLM"/>
    </source>
</evidence>
<evidence type="ECO:0000313" key="2">
    <source>
        <dbReference type="EMBL" id="EFJ40579.1"/>
    </source>
</evidence>
<dbReference type="OrthoDB" id="561635at2759"/>
<feature type="region of interest" description="Disordered" evidence="1">
    <location>
        <begin position="93"/>
        <end position="114"/>
    </location>
</feature>
<feature type="compositionally biased region" description="Basic and acidic residues" evidence="1">
    <location>
        <begin position="93"/>
        <end position="103"/>
    </location>
</feature>
<dbReference type="InterPro" id="IPR036875">
    <property type="entry name" value="Znf_CCHC_sf"/>
</dbReference>
<keyword evidence="3" id="KW-1185">Reference proteome</keyword>
<accession>D8UI77</accession>
<gene>
    <name evidence="2" type="ORF">VOLCADRAFT_108095</name>
</gene>
<dbReference type="GeneID" id="9620937"/>
<dbReference type="EMBL" id="GL378412">
    <property type="protein sequence ID" value="EFJ40579.1"/>
    <property type="molecule type" value="Genomic_DNA"/>
</dbReference>
<dbReference type="SUPFAM" id="SSF57756">
    <property type="entry name" value="Retrovirus zinc finger-like domains"/>
    <property type="match status" value="1"/>
</dbReference>
<dbReference type="InParanoid" id="D8UI77"/>
<dbReference type="AlphaFoldDB" id="D8UI77"/>
<proteinExistence type="predicted"/>
<protein>
    <recommendedName>
        <fullName evidence="4">CCHC-type domain-containing protein</fullName>
    </recommendedName>
</protein>
<sequence length="394" mass="44086">MGHAWDTYVSLKNQMASVSVNIAQLEMTMEQPAMKVLVSDKSGRVMERPFKDLDYVNDSWVNKSDKEHKALKCENRELNQIYHAFQKVNRNLEDEREARRDEAPPEQIEELEKATNDTITEGESLLTDLNTRLCKAMLVGWETVELLDLPDCCKSEEERSKLLSVDKCVAAEKECECRGNKPSAQKQFSAGFRQRQFVAPSPGFGQVQVGFGSMQGAMLPHQALPFTPGLQFGGMAPMGQGGGKPPQALKPTDQCHRCKQFGHFVNMCSNPPAPRDVDPLEGGVSDCRRPDWAESHEGGDIIQGAGPPAASGNINVNANWWLSVCSSSWTKQWVQQGFLLWWKQAGVTPPPRVTEGQITKGCWSSRPLLPNPSQHFWQQELCGRYPSLTHVYKR</sequence>
<organism evidence="3">
    <name type="scientific">Volvox carteri f. nagariensis</name>
    <dbReference type="NCBI Taxonomy" id="3068"/>
    <lineage>
        <taxon>Eukaryota</taxon>
        <taxon>Viridiplantae</taxon>
        <taxon>Chlorophyta</taxon>
        <taxon>core chlorophytes</taxon>
        <taxon>Chlorophyceae</taxon>
        <taxon>CS clade</taxon>
        <taxon>Chlamydomonadales</taxon>
        <taxon>Volvocaceae</taxon>
        <taxon>Volvox</taxon>
    </lineage>
</organism>
<dbReference type="Proteomes" id="UP000001058">
    <property type="component" value="Unassembled WGS sequence"/>
</dbReference>
<evidence type="ECO:0000313" key="3">
    <source>
        <dbReference type="Proteomes" id="UP000001058"/>
    </source>
</evidence>
<evidence type="ECO:0000256" key="1">
    <source>
        <dbReference type="SAM" id="MobiDB-lite"/>
    </source>
</evidence>
<dbReference type="RefSeq" id="XP_002958357.1">
    <property type="nucleotide sequence ID" value="XM_002958311.1"/>
</dbReference>
<reference evidence="2 3" key="1">
    <citation type="journal article" date="2010" name="Science">
        <title>Genomic analysis of organismal complexity in the multicellular green alga Volvox carteri.</title>
        <authorList>
            <person name="Prochnik S.E."/>
            <person name="Umen J."/>
            <person name="Nedelcu A.M."/>
            <person name="Hallmann A."/>
            <person name="Miller S.M."/>
            <person name="Nishii I."/>
            <person name="Ferris P."/>
            <person name="Kuo A."/>
            <person name="Mitros T."/>
            <person name="Fritz-Laylin L.K."/>
            <person name="Hellsten U."/>
            <person name="Chapman J."/>
            <person name="Simakov O."/>
            <person name="Rensing S.A."/>
            <person name="Terry A."/>
            <person name="Pangilinan J."/>
            <person name="Kapitonov V."/>
            <person name="Jurka J."/>
            <person name="Salamov A."/>
            <person name="Shapiro H."/>
            <person name="Schmutz J."/>
            <person name="Grimwood J."/>
            <person name="Lindquist E."/>
            <person name="Lucas S."/>
            <person name="Grigoriev I.V."/>
            <person name="Schmitt R."/>
            <person name="Kirk D."/>
            <person name="Rokhsar D.S."/>
        </authorList>
    </citation>
    <scope>NUCLEOTIDE SEQUENCE [LARGE SCALE GENOMIC DNA]</scope>
    <source>
        <strain evidence="3">f. Nagariensis / Eve</strain>
    </source>
</reference>
<dbReference type="GO" id="GO:0008270">
    <property type="term" value="F:zinc ion binding"/>
    <property type="evidence" value="ECO:0007669"/>
    <property type="project" value="InterPro"/>
</dbReference>